<accession>A0A9N8WLI9</accession>
<evidence type="ECO:0000256" key="1">
    <source>
        <dbReference type="ARBA" id="ARBA00023015"/>
    </source>
</evidence>
<dbReference type="Gene3D" id="4.10.240.10">
    <property type="entry name" value="Zn(2)-C6 fungal-type DNA-binding domain"/>
    <property type="match status" value="1"/>
</dbReference>
<keyword evidence="3" id="KW-0804">Transcription</keyword>
<dbReference type="CDD" id="cd00067">
    <property type="entry name" value="GAL4"/>
    <property type="match status" value="1"/>
</dbReference>
<evidence type="ECO:0000256" key="2">
    <source>
        <dbReference type="ARBA" id="ARBA00023125"/>
    </source>
</evidence>
<dbReference type="InterPro" id="IPR036864">
    <property type="entry name" value="Zn2-C6_fun-type_DNA-bd_sf"/>
</dbReference>
<evidence type="ECO:0000313" key="7">
    <source>
        <dbReference type="Proteomes" id="UP000789706"/>
    </source>
</evidence>
<dbReference type="GO" id="GO:0003677">
    <property type="term" value="F:DNA binding"/>
    <property type="evidence" value="ECO:0007669"/>
    <property type="project" value="UniProtKB-KW"/>
</dbReference>
<dbReference type="OrthoDB" id="3362851at2759"/>
<name>A0A9N8WLI9_9GLOM</name>
<protein>
    <submittedName>
        <fullName evidence="6">8968_t:CDS:1</fullName>
    </submittedName>
</protein>
<feature type="domain" description="Zn(2)-C6 fungal-type" evidence="5">
    <location>
        <begin position="22"/>
        <end position="51"/>
    </location>
</feature>
<keyword evidence="7" id="KW-1185">Reference proteome</keyword>
<organism evidence="6 7">
    <name type="scientific">Diversispora eburnea</name>
    <dbReference type="NCBI Taxonomy" id="1213867"/>
    <lineage>
        <taxon>Eukaryota</taxon>
        <taxon>Fungi</taxon>
        <taxon>Fungi incertae sedis</taxon>
        <taxon>Mucoromycota</taxon>
        <taxon>Glomeromycotina</taxon>
        <taxon>Glomeromycetes</taxon>
        <taxon>Diversisporales</taxon>
        <taxon>Diversisporaceae</taxon>
        <taxon>Diversispora</taxon>
    </lineage>
</organism>
<comment type="caution">
    <text evidence="6">The sequence shown here is derived from an EMBL/GenBank/DDBJ whole genome shotgun (WGS) entry which is preliminary data.</text>
</comment>
<gene>
    <name evidence="6" type="ORF">DEBURN_LOCUS3996</name>
</gene>
<proteinExistence type="predicted"/>
<dbReference type="GO" id="GO:0000981">
    <property type="term" value="F:DNA-binding transcription factor activity, RNA polymerase II-specific"/>
    <property type="evidence" value="ECO:0007669"/>
    <property type="project" value="InterPro"/>
</dbReference>
<evidence type="ECO:0000259" key="5">
    <source>
        <dbReference type="PROSITE" id="PS50048"/>
    </source>
</evidence>
<dbReference type="EMBL" id="CAJVPK010000278">
    <property type="protein sequence ID" value="CAG8487569.1"/>
    <property type="molecule type" value="Genomic_DNA"/>
</dbReference>
<dbReference type="Proteomes" id="UP000789706">
    <property type="component" value="Unassembled WGS sequence"/>
</dbReference>
<dbReference type="Pfam" id="PF00172">
    <property type="entry name" value="Zn_clus"/>
    <property type="match status" value="1"/>
</dbReference>
<dbReference type="PROSITE" id="PS50048">
    <property type="entry name" value="ZN2_CY6_FUNGAL_2"/>
    <property type="match status" value="1"/>
</dbReference>
<sequence length="260" mass="30100">MYEKSKIPDKLKKNTRVKATLACTFCQYRKIKCSGVKPCTNCIKHQQDCHYVNLPIRRGPRKVDVEIIFCKEKRVADAHRAESYQKSLHLMTDEQMNNSSQENVVTTNLNTSQPEIASLINYNNDIHPIYNHKYDQEFISLNNITQIPQYPITEIPLNVNTEFQIAGVMTNPLLPPRPIISMTGQYINLPPISEATSTNKTISQNNFHQMQTPQFSFNPNLYNVYNTNSLESDFRYANFPAELESYYSNTEIGINLFRQY</sequence>
<evidence type="ECO:0000313" key="6">
    <source>
        <dbReference type="EMBL" id="CAG8487569.1"/>
    </source>
</evidence>
<dbReference type="PANTHER" id="PTHR31069">
    <property type="entry name" value="OLEATE-ACTIVATED TRANSCRIPTION FACTOR 1-RELATED"/>
    <property type="match status" value="1"/>
</dbReference>
<dbReference type="InterPro" id="IPR001138">
    <property type="entry name" value="Zn2Cys6_DnaBD"/>
</dbReference>
<dbReference type="GO" id="GO:0008270">
    <property type="term" value="F:zinc ion binding"/>
    <property type="evidence" value="ECO:0007669"/>
    <property type="project" value="InterPro"/>
</dbReference>
<keyword evidence="1" id="KW-0805">Transcription regulation</keyword>
<reference evidence="6" key="1">
    <citation type="submission" date="2021-06" db="EMBL/GenBank/DDBJ databases">
        <authorList>
            <person name="Kallberg Y."/>
            <person name="Tangrot J."/>
            <person name="Rosling A."/>
        </authorList>
    </citation>
    <scope>NUCLEOTIDE SEQUENCE</scope>
    <source>
        <strain evidence="6">AZ414A</strain>
    </source>
</reference>
<keyword evidence="2" id="KW-0238">DNA-binding</keyword>
<evidence type="ECO:0000256" key="4">
    <source>
        <dbReference type="ARBA" id="ARBA00023242"/>
    </source>
</evidence>
<evidence type="ECO:0000256" key="3">
    <source>
        <dbReference type="ARBA" id="ARBA00023163"/>
    </source>
</evidence>
<keyword evidence="4" id="KW-0539">Nucleus</keyword>
<dbReference type="InterPro" id="IPR050675">
    <property type="entry name" value="OAF3"/>
</dbReference>
<dbReference type="AlphaFoldDB" id="A0A9N8WLI9"/>
<dbReference type="SMART" id="SM00066">
    <property type="entry name" value="GAL4"/>
    <property type="match status" value="1"/>
</dbReference>
<dbReference type="SUPFAM" id="SSF57701">
    <property type="entry name" value="Zn2/Cys6 DNA-binding domain"/>
    <property type="match status" value="1"/>
</dbReference>
<dbReference type="PANTHER" id="PTHR31069:SF32">
    <property type="entry name" value="ARGININE METABOLISM REGULATION PROTEIN II"/>
    <property type="match status" value="1"/>
</dbReference>